<organism evidence="1">
    <name type="scientific">Pinus resinosa</name>
    <name type="common">Red pine</name>
    <name type="synonym">Norway pine</name>
    <dbReference type="NCBI Taxonomy" id="54921"/>
    <lineage>
        <taxon>Eukaryota</taxon>
        <taxon>Viridiplantae</taxon>
        <taxon>Streptophyta</taxon>
        <taxon>Embryophyta</taxon>
        <taxon>Tracheophyta</taxon>
        <taxon>Spermatophyta</taxon>
        <taxon>Pinopsida</taxon>
        <taxon>Pinidae</taxon>
        <taxon>Conifers I</taxon>
        <taxon>Pinales</taxon>
        <taxon>Pinaceae</taxon>
        <taxon>Pinus</taxon>
        <taxon>Pinus subgen. Pinus</taxon>
    </lineage>
</organism>
<name>Q4VDD1_PINRE</name>
<dbReference type="AlphaFoldDB" id="Q4VDD1"/>
<feature type="non-terminal residue" evidence="1">
    <location>
        <position position="1"/>
    </location>
</feature>
<reference evidence="1" key="1">
    <citation type="journal article" date="2005" name="Plant Cell">
        <title>Antiquity of microRNAs and their targets in land plants.</title>
        <authorList>
            <person name="Axtell M.J."/>
            <person name="Bartel D.P."/>
        </authorList>
    </citation>
    <scope>NUCLEOTIDE SEQUENCE</scope>
</reference>
<gene>
    <name evidence="1" type="primary">p-396-3</name>
</gene>
<sequence length="42" mass="4914">RTGVLMETSRWSWGRICVVLQLVLRTLLFLRASSSKYVLFKV</sequence>
<protein>
    <submittedName>
        <fullName evidence="1">p-396-3_1</fullName>
    </submittedName>
</protein>
<dbReference type="EMBL" id="AY974153">
    <property type="protein sequence ID" value="AAY17053.1"/>
    <property type="molecule type" value="mRNA"/>
</dbReference>
<accession>Q4VDD1</accession>
<evidence type="ECO:0000313" key="1">
    <source>
        <dbReference type="EMBL" id="AAY17053.1"/>
    </source>
</evidence>
<proteinExistence type="evidence at transcript level"/>